<dbReference type="Proteomes" id="UP001519654">
    <property type="component" value="Unassembled WGS sequence"/>
</dbReference>
<dbReference type="InterPro" id="IPR025459">
    <property type="entry name" value="DUF4279"/>
</dbReference>
<reference evidence="2 3" key="1">
    <citation type="submission" date="2021-06" db="EMBL/GenBank/DDBJ databases">
        <title>Actinoplanes lichenicola sp. nov., and Actinoplanes ovalisporus sp. nov., isolated from lichen in Thailand.</title>
        <authorList>
            <person name="Saeng-In P."/>
            <person name="Kanchanasin P."/>
            <person name="Yuki M."/>
            <person name="Kudo T."/>
            <person name="Ohkuma M."/>
            <person name="Phongsopitanun W."/>
            <person name="Tanasupawat S."/>
        </authorList>
    </citation>
    <scope>NUCLEOTIDE SEQUENCE [LARGE SCALE GENOMIC DNA]</scope>
    <source>
        <strain evidence="2 3">NBRC 110975</strain>
    </source>
</reference>
<evidence type="ECO:0000256" key="1">
    <source>
        <dbReference type="SAM" id="MobiDB-lite"/>
    </source>
</evidence>
<dbReference type="EMBL" id="JAHKKG010000005">
    <property type="protein sequence ID" value="MBU2665513.1"/>
    <property type="molecule type" value="Genomic_DNA"/>
</dbReference>
<comment type="caution">
    <text evidence="2">The sequence shown here is derived from an EMBL/GenBank/DDBJ whole genome shotgun (WGS) entry which is preliminary data.</text>
</comment>
<feature type="region of interest" description="Disordered" evidence="1">
    <location>
        <begin position="61"/>
        <end position="81"/>
    </location>
</feature>
<gene>
    <name evidence="2" type="ORF">KOI35_18555</name>
</gene>
<dbReference type="Pfam" id="PF14106">
    <property type="entry name" value="DUF4279"/>
    <property type="match status" value="1"/>
</dbReference>
<evidence type="ECO:0000313" key="3">
    <source>
        <dbReference type="Proteomes" id="UP001519654"/>
    </source>
</evidence>
<name>A0ABS5YQ71_9ACTN</name>
<accession>A0ABS5YQ71</accession>
<evidence type="ECO:0000313" key="2">
    <source>
        <dbReference type="EMBL" id="MBU2665513.1"/>
    </source>
</evidence>
<keyword evidence="3" id="KW-1185">Reference proteome</keyword>
<dbReference type="RefSeq" id="WP_215788704.1">
    <property type="nucleotide sequence ID" value="NZ_JAHKKG010000005.1"/>
</dbReference>
<proteinExistence type="predicted"/>
<sequence length="182" mass="20207">MTEDSPPAYIEAGCEQRAYLYVQRDYDPAGSPPYSAADEEQLAFDPQAVTELVGLTPTHAWRRGDVSHGGKRPPKRHSTWSYEPSDYTETFDTESVVTALLDEIEPYGEGLARARTQLGMRAGIMVVIWMRAGRYPDGEITTATVVISYRADTLQRLARLGLALVHDQYLELPDDLDDAGKG</sequence>
<feature type="compositionally biased region" description="Basic residues" evidence="1">
    <location>
        <begin position="69"/>
        <end position="78"/>
    </location>
</feature>
<organism evidence="2 3">
    <name type="scientific">Paractinoplanes bogorensis</name>
    <dbReference type="NCBI Taxonomy" id="1610840"/>
    <lineage>
        <taxon>Bacteria</taxon>
        <taxon>Bacillati</taxon>
        <taxon>Actinomycetota</taxon>
        <taxon>Actinomycetes</taxon>
        <taxon>Micromonosporales</taxon>
        <taxon>Micromonosporaceae</taxon>
        <taxon>Paractinoplanes</taxon>
    </lineage>
</organism>
<protein>
    <submittedName>
        <fullName evidence="2">DUF4279 domain-containing protein</fullName>
    </submittedName>
</protein>